<dbReference type="Pfam" id="PF14856">
    <property type="entry name" value="Hce2"/>
    <property type="match status" value="1"/>
</dbReference>
<dbReference type="Proteomes" id="UP000465221">
    <property type="component" value="Unassembled WGS sequence"/>
</dbReference>
<keyword evidence="1" id="KW-0732">Signal</keyword>
<comment type="caution">
    <text evidence="3">The sequence shown here is derived from an EMBL/GenBank/DDBJ whole genome shotgun (WGS) entry which is preliminary data.</text>
</comment>
<feature type="signal peptide" evidence="1">
    <location>
        <begin position="1"/>
        <end position="20"/>
    </location>
</feature>
<gene>
    <name evidence="3" type="ORF">IFM46972_01364</name>
</gene>
<evidence type="ECO:0000313" key="3">
    <source>
        <dbReference type="EMBL" id="GFF25316.1"/>
    </source>
</evidence>
<feature type="chain" id="PRO_5034678733" description="Ecp2 effector protein-like domain-containing protein" evidence="1">
    <location>
        <begin position="21"/>
        <end position="167"/>
    </location>
</feature>
<name>A0A8H3N7F4_9EURO</name>
<protein>
    <recommendedName>
        <fullName evidence="2">Ecp2 effector protein-like domain-containing protein</fullName>
    </recommendedName>
</protein>
<evidence type="ECO:0000313" key="4">
    <source>
        <dbReference type="Proteomes" id="UP000465221"/>
    </source>
</evidence>
<proteinExistence type="predicted"/>
<dbReference type="EMBL" id="BLKC01000006">
    <property type="protein sequence ID" value="GFF25316.1"/>
    <property type="molecule type" value="Genomic_DNA"/>
</dbReference>
<organism evidence="3 4">
    <name type="scientific">Aspergillus udagawae</name>
    <dbReference type="NCBI Taxonomy" id="91492"/>
    <lineage>
        <taxon>Eukaryota</taxon>
        <taxon>Fungi</taxon>
        <taxon>Dikarya</taxon>
        <taxon>Ascomycota</taxon>
        <taxon>Pezizomycotina</taxon>
        <taxon>Eurotiomycetes</taxon>
        <taxon>Eurotiomycetidae</taxon>
        <taxon>Eurotiales</taxon>
        <taxon>Aspergillaceae</taxon>
        <taxon>Aspergillus</taxon>
        <taxon>Aspergillus subgen. Fumigati</taxon>
    </lineage>
</organism>
<reference evidence="3 4" key="1">
    <citation type="submission" date="2020-01" db="EMBL/GenBank/DDBJ databases">
        <title>Draft genome sequence of Aspergillus udagawae IFM 46972.</title>
        <authorList>
            <person name="Takahashi H."/>
            <person name="Yaguchi T."/>
        </authorList>
    </citation>
    <scope>NUCLEOTIDE SEQUENCE [LARGE SCALE GENOMIC DNA]</scope>
    <source>
        <strain evidence="3 4">IFM 46972</strain>
    </source>
</reference>
<dbReference type="AlphaFoldDB" id="A0A8H3N7F4"/>
<evidence type="ECO:0000259" key="2">
    <source>
        <dbReference type="Pfam" id="PF14856"/>
    </source>
</evidence>
<evidence type="ECO:0000256" key="1">
    <source>
        <dbReference type="SAM" id="SignalP"/>
    </source>
</evidence>
<accession>A0A8H3N7F4</accession>
<dbReference type="InterPro" id="IPR029226">
    <property type="entry name" value="Ecp2-like"/>
</dbReference>
<sequence length="167" mass="17784">MQLLKSITALGLFLTAAVEAAPVAAPADRSMNEASPSVLFIKKRSSINDCGYSTFVNQSSGGSPRVDDCLQIARNIAGGGTWVVSAVAGVHHQLLQYGTCAFGVEHDPDFADGPIYKIGNQDIIDLINDSVNRFQWFGLVGAKGEMDCQPTLGSDSVPIIWVRMAVL</sequence>
<feature type="domain" description="Ecp2 effector protein-like" evidence="2">
    <location>
        <begin position="49"/>
        <end position="148"/>
    </location>
</feature>